<dbReference type="GO" id="GO:0000228">
    <property type="term" value="C:nuclear chromosome"/>
    <property type="evidence" value="ECO:0007669"/>
    <property type="project" value="TreeGrafter"/>
</dbReference>
<accession>A0AAD8CUC4</accession>
<evidence type="ECO:0000256" key="8">
    <source>
        <dbReference type="ARBA" id="ARBA00022842"/>
    </source>
</evidence>
<dbReference type="CDD" id="cd00223">
    <property type="entry name" value="TOPRIM_TopoIIB_SPO"/>
    <property type="match status" value="1"/>
</dbReference>
<feature type="active site" description="O-(5'-phospho-DNA)-tyrosine intermediate" evidence="14">
    <location>
        <position position="123"/>
    </location>
</feature>
<dbReference type="GO" id="GO:0003918">
    <property type="term" value="F:DNA topoisomerase type II (double strand cut, ATP-hydrolyzing) activity"/>
    <property type="evidence" value="ECO:0007669"/>
    <property type="project" value="UniProtKB-UniRule"/>
</dbReference>
<keyword evidence="10 14" id="KW-0238">DNA-binding</keyword>
<dbReference type="FunFam" id="3.40.1360.10:FF:000003">
    <property type="entry name" value="DNA topoisomerase 6 subunit A"/>
    <property type="match status" value="1"/>
</dbReference>
<evidence type="ECO:0000256" key="2">
    <source>
        <dbReference type="ARBA" id="ARBA00001946"/>
    </source>
</evidence>
<keyword evidence="9 14" id="KW-0799">Topoisomerase</keyword>
<dbReference type="FunFam" id="1.10.10.10:FF:000387">
    <property type="entry name" value="DNA topoisomerase 6 subunit A"/>
    <property type="match status" value="1"/>
</dbReference>
<evidence type="ECO:0000256" key="5">
    <source>
        <dbReference type="ARBA" id="ARBA00012895"/>
    </source>
</evidence>
<evidence type="ECO:0000256" key="13">
    <source>
        <dbReference type="ARBA" id="ARBA00082656"/>
    </source>
</evidence>
<evidence type="ECO:0000256" key="10">
    <source>
        <dbReference type="ARBA" id="ARBA00023125"/>
    </source>
</evidence>
<keyword evidence="11 14" id="KW-0413">Isomerase</keyword>
<dbReference type="Gene3D" id="1.10.10.10">
    <property type="entry name" value="Winged helix-like DNA-binding domain superfamily/Winged helix DNA-binding domain"/>
    <property type="match status" value="1"/>
</dbReference>
<name>A0AAD8CUC4_ACIOX</name>
<dbReference type="GO" id="GO:0005524">
    <property type="term" value="F:ATP binding"/>
    <property type="evidence" value="ECO:0007669"/>
    <property type="project" value="InterPro"/>
</dbReference>
<keyword evidence="12" id="KW-0539">Nucleus</keyword>
<dbReference type="Gene3D" id="3.40.1360.10">
    <property type="match status" value="1"/>
</dbReference>
<comment type="similarity">
    <text evidence="4 14">Belongs to the TOP6A family.</text>
</comment>
<gene>
    <name evidence="17" type="primary">SPO11</name>
    <name evidence="17" type="ORF">AOXY_G23862</name>
</gene>
<keyword evidence="6" id="KW-0479">Metal-binding</keyword>
<dbReference type="GO" id="GO:0000706">
    <property type="term" value="P:meiotic DNA double-strand break processing"/>
    <property type="evidence" value="ECO:0007669"/>
    <property type="project" value="TreeGrafter"/>
</dbReference>
<dbReference type="EMBL" id="JAGXEW010000025">
    <property type="protein sequence ID" value="KAK1157718.1"/>
    <property type="molecule type" value="Genomic_DNA"/>
</dbReference>
<dbReference type="PRINTS" id="PR01550">
    <property type="entry name" value="TOP6AFAMILY"/>
</dbReference>
<dbReference type="InterPro" id="IPR013049">
    <property type="entry name" value="Spo11/TopoVI_A_N"/>
</dbReference>
<comment type="caution">
    <text evidence="17">The sequence shown here is derived from an EMBL/GenBank/DDBJ whole genome shotgun (WGS) entry which is preliminary data.</text>
</comment>
<keyword evidence="8" id="KW-0460">Magnesium</keyword>
<comment type="subcellular location">
    <subcellularLocation>
        <location evidence="3">Nucleus</location>
    </subcellularLocation>
</comment>
<evidence type="ECO:0000256" key="9">
    <source>
        <dbReference type="ARBA" id="ARBA00023029"/>
    </source>
</evidence>
<dbReference type="PANTHER" id="PTHR10848:SF0">
    <property type="entry name" value="MEIOTIC RECOMBINATION PROTEIN SPO11"/>
    <property type="match status" value="1"/>
</dbReference>
<keyword evidence="18" id="KW-1185">Reference proteome</keyword>
<sequence>MLTAVEKLKASLRQSSSAGGDGAEAIVKNVDVLKAIEEVIRDIVLQLSQGKAPALSFHKRTQWSNIRFDDTVGLQMAPDCTVSTVRSDCCTSVVRFSLILKVLSMIYKLVQSNTYATKRDIYYNDTQLFGSQRTLDLIIIDISCMLKVPRRSLHVLATSKGFIAGDLCYTEEDGTRVNCSSNSTAVLVPSNICGIKNVSSAAQFLLIVEKDATFQRLLDDEFCIKLAPCIIITGKGVPDLNTRLMVRKLWDSLHIPIFALVDADPHGIEIMCIYKYGSMSMSFDARSLTVPAVMWLGLLPSDMERLNVPNEVLIPLTKRDLSKLNSLQKRPYMSCQPLWNKEMEIMVKCNMKAELQSLTALAPDYLTRVYLPNKLQFGGWI</sequence>
<dbReference type="GO" id="GO:0046872">
    <property type="term" value="F:metal ion binding"/>
    <property type="evidence" value="ECO:0007669"/>
    <property type="project" value="UniProtKB-KW"/>
</dbReference>
<evidence type="ECO:0000259" key="15">
    <source>
        <dbReference type="Pfam" id="PF04406"/>
    </source>
</evidence>
<dbReference type="InterPro" id="IPR013048">
    <property type="entry name" value="Meiotic_Spo11"/>
</dbReference>
<dbReference type="InterPro" id="IPR034136">
    <property type="entry name" value="TOPRIM_Topo6A/Spo11"/>
</dbReference>
<evidence type="ECO:0000313" key="17">
    <source>
        <dbReference type="EMBL" id="KAK1157718.1"/>
    </source>
</evidence>
<evidence type="ECO:0000256" key="4">
    <source>
        <dbReference type="ARBA" id="ARBA00006559"/>
    </source>
</evidence>
<dbReference type="GO" id="GO:0007131">
    <property type="term" value="P:reciprocal meiotic recombination"/>
    <property type="evidence" value="ECO:0007669"/>
    <property type="project" value="TreeGrafter"/>
</dbReference>
<evidence type="ECO:0000256" key="12">
    <source>
        <dbReference type="ARBA" id="ARBA00023242"/>
    </source>
</evidence>
<proteinExistence type="inferred from homology"/>
<dbReference type="AlphaFoldDB" id="A0AAD8CUC4"/>
<feature type="domain" description="Topoisomerase 6 subunit A/Spo11 TOPRIM" evidence="16">
    <location>
        <begin position="204"/>
        <end position="375"/>
    </location>
</feature>
<evidence type="ECO:0000256" key="7">
    <source>
        <dbReference type="ARBA" id="ARBA00022741"/>
    </source>
</evidence>
<dbReference type="Pfam" id="PF04406">
    <property type="entry name" value="TP6A_N"/>
    <property type="match status" value="1"/>
</dbReference>
<dbReference type="EC" id="5.6.2.2" evidence="5"/>
<evidence type="ECO:0000313" key="18">
    <source>
        <dbReference type="Proteomes" id="UP001230051"/>
    </source>
</evidence>
<dbReference type="InterPro" id="IPR002815">
    <property type="entry name" value="Spo11/TopoVI_A"/>
</dbReference>
<feature type="domain" description="Spo11/DNA topoisomerase VI subunit A N-terminal" evidence="15">
    <location>
        <begin position="95"/>
        <end position="155"/>
    </location>
</feature>
<evidence type="ECO:0000256" key="11">
    <source>
        <dbReference type="ARBA" id="ARBA00023235"/>
    </source>
</evidence>
<evidence type="ECO:0000256" key="14">
    <source>
        <dbReference type="PROSITE-ProRule" id="PRU01385"/>
    </source>
</evidence>
<reference evidence="17" key="1">
    <citation type="submission" date="2022-02" db="EMBL/GenBank/DDBJ databases">
        <title>Atlantic sturgeon de novo genome assembly.</title>
        <authorList>
            <person name="Stock M."/>
            <person name="Klopp C."/>
            <person name="Guiguen Y."/>
            <person name="Cabau C."/>
            <person name="Parinello H."/>
            <person name="Santidrian Yebra-Pimentel E."/>
            <person name="Kuhl H."/>
            <person name="Dirks R.P."/>
            <person name="Guessner J."/>
            <person name="Wuertz S."/>
            <person name="Du K."/>
            <person name="Schartl M."/>
        </authorList>
    </citation>
    <scope>NUCLEOTIDE SEQUENCE</scope>
    <source>
        <strain evidence="17">STURGEONOMICS-FGT-2020</strain>
        <tissue evidence="17">Whole blood</tissue>
    </source>
</reference>
<dbReference type="PANTHER" id="PTHR10848">
    <property type="entry name" value="MEIOTIC RECOMBINATION PROTEIN SPO11"/>
    <property type="match status" value="1"/>
</dbReference>
<dbReference type="Pfam" id="PF21180">
    <property type="entry name" value="TOP6A-Spo11_Toprim"/>
    <property type="match status" value="1"/>
</dbReference>
<dbReference type="GO" id="GO:0042138">
    <property type="term" value="P:meiotic DNA double-strand break formation"/>
    <property type="evidence" value="ECO:0007669"/>
    <property type="project" value="InterPro"/>
</dbReference>
<comment type="cofactor">
    <cofactor evidence="2">
        <name>Mg(2+)</name>
        <dbReference type="ChEBI" id="CHEBI:18420"/>
    </cofactor>
</comment>
<evidence type="ECO:0000256" key="1">
    <source>
        <dbReference type="ARBA" id="ARBA00000185"/>
    </source>
</evidence>
<keyword evidence="7" id="KW-0547">Nucleotide-binding</keyword>
<evidence type="ECO:0000259" key="16">
    <source>
        <dbReference type="Pfam" id="PF21180"/>
    </source>
</evidence>
<evidence type="ECO:0000256" key="3">
    <source>
        <dbReference type="ARBA" id="ARBA00004123"/>
    </source>
</evidence>
<dbReference type="SUPFAM" id="SSF56726">
    <property type="entry name" value="DNA topoisomerase IV, alpha subunit"/>
    <property type="match status" value="1"/>
</dbReference>
<dbReference type="PRINTS" id="PR01551">
    <property type="entry name" value="SPO11HOMOLOG"/>
</dbReference>
<evidence type="ECO:0000256" key="6">
    <source>
        <dbReference type="ARBA" id="ARBA00022723"/>
    </source>
</evidence>
<dbReference type="InterPro" id="IPR036388">
    <property type="entry name" value="WH-like_DNA-bd_sf"/>
</dbReference>
<comment type="catalytic activity">
    <reaction evidence="1 14">
        <text>ATP-dependent breakage, passage and rejoining of double-stranded DNA.</text>
        <dbReference type="EC" id="5.6.2.2"/>
    </reaction>
</comment>
<dbReference type="GO" id="GO:0003677">
    <property type="term" value="F:DNA binding"/>
    <property type="evidence" value="ECO:0007669"/>
    <property type="project" value="UniProtKB-UniRule"/>
</dbReference>
<protein>
    <recommendedName>
        <fullName evidence="5">DNA topoisomerase (ATP-hydrolyzing)</fullName>
        <ecNumber evidence="5">5.6.2.2</ecNumber>
    </recommendedName>
    <alternativeName>
        <fullName evidence="13">Meiotic recombination protein SPO11-3</fullName>
    </alternativeName>
</protein>
<dbReference type="InterPro" id="IPR036078">
    <property type="entry name" value="Spo11/TopoVI_A_sf"/>
</dbReference>
<organism evidence="17 18">
    <name type="scientific">Acipenser oxyrinchus oxyrinchus</name>
    <dbReference type="NCBI Taxonomy" id="40147"/>
    <lineage>
        <taxon>Eukaryota</taxon>
        <taxon>Metazoa</taxon>
        <taxon>Chordata</taxon>
        <taxon>Craniata</taxon>
        <taxon>Vertebrata</taxon>
        <taxon>Euteleostomi</taxon>
        <taxon>Actinopterygii</taxon>
        <taxon>Chondrostei</taxon>
        <taxon>Acipenseriformes</taxon>
        <taxon>Acipenseridae</taxon>
        <taxon>Acipenser</taxon>
    </lineage>
</organism>
<dbReference type="Proteomes" id="UP001230051">
    <property type="component" value="Unassembled WGS sequence"/>
</dbReference>
<dbReference type="PROSITE" id="PS52041">
    <property type="entry name" value="TOPO_IIB"/>
    <property type="match status" value="1"/>
</dbReference>